<dbReference type="Gene3D" id="3.30.2310.40">
    <property type="match status" value="1"/>
</dbReference>
<dbReference type="AlphaFoldDB" id="A0A174JZ02"/>
<gene>
    <name evidence="3" type="ORF">DXD95_08975</name>
    <name evidence="1" type="ORF">ERS852497_01628</name>
    <name evidence="2" type="ORF">G4312_10285</name>
</gene>
<reference evidence="2" key="3">
    <citation type="journal article" date="2020" name="Cell Host Microbe">
        <title>Functional and Genomic Variation between Human-Derived Isolates of Lachnospiraceae Reveals Inter- and Intra-Species Diversity.</title>
        <authorList>
            <person name="Sorbara M.T."/>
            <person name="Littmann E.R."/>
            <person name="Fontana E."/>
            <person name="Moody T.U."/>
            <person name="Kohout C.E."/>
            <person name="Gjonbalaj M."/>
            <person name="Eaton V."/>
            <person name="Seok R."/>
            <person name="Leiner I.M."/>
            <person name="Pamer E.G."/>
        </authorList>
    </citation>
    <scope>NUCLEOTIDE SEQUENCE</scope>
    <source>
        <strain evidence="2">MSK.16.45</strain>
    </source>
</reference>
<name>A0A174JZ02_9FIRM</name>
<reference evidence="1 4" key="1">
    <citation type="submission" date="2015-09" db="EMBL/GenBank/DDBJ databases">
        <authorList>
            <consortium name="Pathogen Informatics"/>
        </authorList>
    </citation>
    <scope>NUCLEOTIDE SEQUENCE [LARGE SCALE GENOMIC DNA]</scope>
    <source>
        <strain evidence="1 4">2789STDY5834884</strain>
    </source>
</reference>
<dbReference type="EMBL" id="JAAIMP010000014">
    <property type="protein sequence ID" value="NSC77660.1"/>
    <property type="molecule type" value="Genomic_DNA"/>
</dbReference>
<evidence type="ECO:0000313" key="4">
    <source>
        <dbReference type="Proteomes" id="UP000095602"/>
    </source>
</evidence>
<dbReference type="EMBL" id="CZAJ01000013">
    <property type="protein sequence ID" value="CUP02340.1"/>
    <property type="molecule type" value="Genomic_DNA"/>
</dbReference>
<evidence type="ECO:0000313" key="3">
    <source>
        <dbReference type="EMBL" id="RGI67608.1"/>
    </source>
</evidence>
<dbReference type="Proteomes" id="UP000095602">
    <property type="component" value="Unassembled WGS sequence"/>
</dbReference>
<sequence>MNNIANISDIAIFLENAKALISAGRYDFVPRRKNMQSLAQHGLTITDAKAELLELVVRDYYKGPKQDFNPDKPGDIWEFKKYIAGRLFYIKLKITQENGTDILKCLGFHEDDFA</sequence>
<evidence type="ECO:0000313" key="5">
    <source>
        <dbReference type="Proteomes" id="UP000260642"/>
    </source>
</evidence>
<reference evidence="3 5" key="2">
    <citation type="submission" date="2018-08" db="EMBL/GenBank/DDBJ databases">
        <title>A genome reference for cultivated species of the human gut microbiota.</title>
        <authorList>
            <person name="Zou Y."/>
            <person name="Xue W."/>
            <person name="Luo G."/>
        </authorList>
    </citation>
    <scope>NUCLEOTIDE SEQUENCE [LARGE SCALE GENOMIC DNA]</scope>
    <source>
        <strain evidence="3 5">TM10-3</strain>
    </source>
</reference>
<dbReference type="RefSeq" id="WP_055273834.1">
    <property type="nucleotide sequence ID" value="NZ_CZAJ01000013.1"/>
</dbReference>
<dbReference type="Proteomes" id="UP001193756">
    <property type="component" value="Unassembled WGS sequence"/>
</dbReference>
<dbReference type="EMBL" id="QSOB01000011">
    <property type="protein sequence ID" value="RGI67608.1"/>
    <property type="molecule type" value="Genomic_DNA"/>
</dbReference>
<reference evidence="2" key="4">
    <citation type="submission" date="2020-02" db="EMBL/GenBank/DDBJ databases">
        <authorList>
            <person name="Littmann E."/>
            <person name="Sorbara M."/>
        </authorList>
    </citation>
    <scope>NUCLEOTIDE SEQUENCE</scope>
    <source>
        <strain evidence="2">MSK.16.45</strain>
    </source>
</reference>
<evidence type="ECO:0000313" key="1">
    <source>
        <dbReference type="EMBL" id="CUP02340.1"/>
    </source>
</evidence>
<proteinExistence type="predicted"/>
<organism evidence="1 4">
    <name type="scientific">Agathobacter rectalis</name>
    <dbReference type="NCBI Taxonomy" id="39491"/>
    <lineage>
        <taxon>Bacteria</taxon>
        <taxon>Bacillati</taxon>
        <taxon>Bacillota</taxon>
        <taxon>Clostridia</taxon>
        <taxon>Lachnospirales</taxon>
        <taxon>Lachnospiraceae</taxon>
        <taxon>Agathobacter</taxon>
    </lineage>
</organism>
<dbReference type="InterPro" id="IPR038493">
    <property type="entry name" value="MqsR_sf"/>
</dbReference>
<protein>
    <submittedName>
        <fullName evidence="2">Type II toxin-antitoxin system MqsR family toxin</fullName>
    </submittedName>
</protein>
<accession>A0A174JZ02</accession>
<evidence type="ECO:0000313" key="2">
    <source>
        <dbReference type="EMBL" id="NSC77660.1"/>
    </source>
</evidence>
<dbReference type="Proteomes" id="UP000260642">
    <property type="component" value="Unassembled WGS sequence"/>
</dbReference>